<reference evidence="1 2" key="1">
    <citation type="journal article" date="2021" name="Sci. Rep.">
        <title>The genome of the diatom Chaetoceros tenuissimus carries an ancient integrated fragment of an extant virus.</title>
        <authorList>
            <person name="Hongo Y."/>
            <person name="Kimura K."/>
            <person name="Takaki Y."/>
            <person name="Yoshida Y."/>
            <person name="Baba S."/>
            <person name="Kobayashi G."/>
            <person name="Nagasaki K."/>
            <person name="Hano T."/>
            <person name="Tomaru Y."/>
        </authorList>
    </citation>
    <scope>NUCLEOTIDE SEQUENCE [LARGE SCALE GENOMIC DNA]</scope>
    <source>
        <strain evidence="1 2">NIES-3715</strain>
    </source>
</reference>
<accession>A0AAD3CMZ2</accession>
<protein>
    <submittedName>
        <fullName evidence="1">Uncharacterized protein</fullName>
    </submittedName>
</protein>
<evidence type="ECO:0000313" key="1">
    <source>
        <dbReference type="EMBL" id="GFH48847.1"/>
    </source>
</evidence>
<name>A0AAD3CMZ2_9STRA</name>
<gene>
    <name evidence="1" type="ORF">CTEN210_05323</name>
</gene>
<proteinExistence type="predicted"/>
<dbReference type="EMBL" id="BLLK01000029">
    <property type="protein sequence ID" value="GFH48847.1"/>
    <property type="molecule type" value="Genomic_DNA"/>
</dbReference>
<dbReference type="AlphaFoldDB" id="A0AAD3CMZ2"/>
<organism evidence="1 2">
    <name type="scientific">Chaetoceros tenuissimus</name>
    <dbReference type="NCBI Taxonomy" id="426638"/>
    <lineage>
        <taxon>Eukaryota</taxon>
        <taxon>Sar</taxon>
        <taxon>Stramenopiles</taxon>
        <taxon>Ochrophyta</taxon>
        <taxon>Bacillariophyta</taxon>
        <taxon>Coscinodiscophyceae</taxon>
        <taxon>Chaetocerotophycidae</taxon>
        <taxon>Chaetocerotales</taxon>
        <taxon>Chaetocerotaceae</taxon>
        <taxon>Chaetoceros</taxon>
    </lineage>
</organism>
<sequence>MPFLDNVKSRVKGEGHKAKLKADLLLLDRNIVSRKKQLGVEIYDNLRDITCQQDFYATTDATISILRPELLAIDREIRAFDNRKMIAKGNLDLAMAVRREAFPNAAVNWKEKAANASKSAKMAANETKIKAELKVIATQTNGLKESFGLKIYPILEQHFGSSTDPIPVHCSTDEVTNKIRECFKQCKDDIININRSKVAKESRINQIDVDISLRSMGTN</sequence>
<dbReference type="Proteomes" id="UP001054902">
    <property type="component" value="Unassembled WGS sequence"/>
</dbReference>
<evidence type="ECO:0000313" key="2">
    <source>
        <dbReference type="Proteomes" id="UP001054902"/>
    </source>
</evidence>
<comment type="caution">
    <text evidence="1">The sequence shown here is derived from an EMBL/GenBank/DDBJ whole genome shotgun (WGS) entry which is preliminary data.</text>
</comment>
<keyword evidence="2" id="KW-1185">Reference proteome</keyword>